<evidence type="ECO:0000313" key="1">
    <source>
        <dbReference type="EMBL" id="AOY79947.2"/>
    </source>
</evidence>
<reference evidence="2" key="1">
    <citation type="submission" date="2016-10" db="EMBL/GenBank/DDBJ databases">
        <title>Comparative genomics uncovers the prolific and rare metabolic potential of the cyanobacterial genus Moorea.</title>
        <authorList>
            <person name="Leao T."/>
            <person name="Castelao G."/>
            <person name="Korobeynikov A."/>
            <person name="Monroe E.A."/>
            <person name="Podell S."/>
            <person name="Glukhov E."/>
            <person name="Allen E."/>
            <person name="Gerwick W.H."/>
            <person name="Gerwick L."/>
        </authorList>
    </citation>
    <scope>NUCLEOTIDE SEQUENCE [LARGE SCALE GENOMIC DNA]</scope>
    <source>
        <strain evidence="2">JHB</strain>
    </source>
</reference>
<name>A0A1D9FX70_MOOP1</name>
<evidence type="ECO:0000313" key="2">
    <source>
        <dbReference type="Proteomes" id="UP000176944"/>
    </source>
</evidence>
<organism evidence="1 2">
    <name type="scientific">Moorena producens (strain JHB)</name>
    <dbReference type="NCBI Taxonomy" id="1454205"/>
    <lineage>
        <taxon>Bacteria</taxon>
        <taxon>Bacillati</taxon>
        <taxon>Cyanobacteriota</taxon>
        <taxon>Cyanophyceae</taxon>
        <taxon>Coleofasciculales</taxon>
        <taxon>Coleofasciculaceae</taxon>
        <taxon>Moorena</taxon>
    </lineage>
</organism>
<proteinExistence type="predicted"/>
<dbReference type="Proteomes" id="UP000176944">
    <property type="component" value="Chromosome"/>
</dbReference>
<sequence length="350" mass="40124">MKSKFDKLTLFLGRWGDGEMGKWANTEMERWGNEEIKLMASRNLQNWDKNCYFNGSDVLKMLITPLFSQLDSKQWIGVLDPALALSYYGVHIAQQLGEIMELWIARELWHILNNTKFYLQQPELLIPKSTLNHKASEQDRATLESVIWSLQEWKRLQTENDLLGLNLFWLGDSLRESLLPKGTTIKLLARWEYLARLLDRRINQSQGTNDTLMASFRDTVALSASLGSGFILSYQKPTDFSDNRPPDICKALDNLGISCELVSPQDRIVALESEYLHQLMIYTGLAKLLWEGLHLCVIHLVTPAVPVSNRISKPSWSDNSACDPEDLGNCPELKEDLWINTKAFWYSLSI</sequence>
<accession>A0A1D9FX70</accession>
<dbReference type="AlphaFoldDB" id="A0A1D9FX70"/>
<protein>
    <submittedName>
        <fullName evidence="1">Uncharacterized protein</fullName>
    </submittedName>
</protein>
<dbReference type="EMBL" id="CP017708">
    <property type="protein sequence ID" value="AOY79947.2"/>
    <property type="molecule type" value="Genomic_DNA"/>
</dbReference>
<gene>
    <name evidence="1" type="ORF">BJP36_08450</name>
</gene>